<protein>
    <submittedName>
        <fullName evidence="3">Uncharacterized protein DUF3180</fullName>
    </submittedName>
</protein>
<keyword evidence="2" id="KW-1133">Transmembrane helix</keyword>
<sequence>MGESGPQPTLRPTGWQTIGVAVVVGAGLGWLLFSVLDLFDLPLPQLPLAVVATTAVLAAFTAIQAWATHRAVQVRHELLEPQRAIRLVVLGKASLLVGAALAGGYAAIAGYSVSRWDAVLPRERVISSAVAVITSAGLAVAGAFLERACRIPPSSDDDATPPRNPDRSDDAS</sequence>
<dbReference type="Pfam" id="PF11377">
    <property type="entry name" value="DUF3180"/>
    <property type="match status" value="1"/>
</dbReference>
<dbReference type="RefSeq" id="WP_098461117.1">
    <property type="nucleotide sequence ID" value="NZ_PDJC01000001.1"/>
</dbReference>
<dbReference type="EMBL" id="PDJC01000001">
    <property type="protein sequence ID" value="PFG17712.1"/>
    <property type="molecule type" value="Genomic_DNA"/>
</dbReference>
<reference evidence="3 4" key="1">
    <citation type="submission" date="2017-10" db="EMBL/GenBank/DDBJ databases">
        <title>Sequencing the genomes of 1000 actinobacteria strains.</title>
        <authorList>
            <person name="Klenk H.-P."/>
        </authorList>
    </citation>
    <scope>NUCLEOTIDE SEQUENCE [LARGE SCALE GENOMIC DNA]</scope>
    <source>
        <strain evidence="3 4">DSM 15597</strain>
    </source>
</reference>
<evidence type="ECO:0000256" key="1">
    <source>
        <dbReference type="SAM" id="MobiDB-lite"/>
    </source>
</evidence>
<accession>A0A2A9CVM7</accession>
<evidence type="ECO:0000313" key="4">
    <source>
        <dbReference type="Proteomes" id="UP000226079"/>
    </source>
</evidence>
<proteinExistence type="predicted"/>
<feature type="transmembrane region" description="Helical" evidence="2">
    <location>
        <begin position="87"/>
        <end position="113"/>
    </location>
</feature>
<keyword evidence="4" id="KW-1185">Reference proteome</keyword>
<dbReference type="Proteomes" id="UP000226079">
    <property type="component" value="Unassembled WGS sequence"/>
</dbReference>
<comment type="caution">
    <text evidence="3">The sequence shown here is derived from an EMBL/GenBank/DDBJ whole genome shotgun (WGS) entry which is preliminary data.</text>
</comment>
<evidence type="ECO:0000313" key="3">
    <source>
        <dbReference type="EMBL" id="PFG17712.1"/>
    </source>
</evidence>
<feature type="transmembrane region" description="Helical" evidence="2">
    <location>
        <begin position="45"/>
        <end position="67"/>
    </location>
</feature>
<evidence type="ECO:0000256" key="2">
    <source>
        <dbReference type="SAM" id="Phobius"/>
    </source>
</evidence>
<keyword evidence="2" id="KW-0812">Transmembrane</keyword>
<feature type="transmembrane region" description="Helical" evidence="2">
    <location>
        <begin position="12"/>
        <end position="33"/>
    </location>
</feature>
<dbReference type="OrthoDB" id="3825558at2"/>
<organism evidence="3 4">
    <name type="scientific">Propionicimonas paludicola</name>
    <dbReference type="NCBI Taxonomy" id="185243"/>
    <lineage>
        <taxon>Bacteria</taxon>
        <taxon>Bacillati</taxon>
        <taxon>Actinomycetota</taxon>
        <taxon>Actinomycetes</taxon>
        <taxon>Propionibacteriales</taxon>
        <taxon>Nocardioidaceae</taxon>
        <taxon>Propionicimonas</taxon>
    </lineage>
</organism>
<feature type="region of interest" description="Disordered" evidence="1">
    <location>
        <begin position="152"/>
        <end position="172"/>
    </location>
</feature>
<keyword evidence="2" id="KW-0472">Membrane</keyword>
<dbReference type="InterPro" id="IPR021517">
    <property type="entry name" value="DUF3180"/>
</dbReference>
<feature type="transmembrane region" description="Helical" evidence="2">
    <location>
        <begin position="125"/>
        <end position="145"/>
    </location>
</feature>
<dbReference type="AlphaFoldDB" id="A0A2A9CVM7"/>
<gene>
    <name evidence="3" type="ORF">ATK74_2285</name>
</gene>
<name>A0A2A9CVM7_9ACTN</name>